<proteinExistence type="predicted"/>
<reference evidence="2 3" key="1">
    <citation type="submission" date="2019-12" db="EMBL/GenBank/DDBJ databases">
        <authorList>
            <person name="Lee S.D."/>
        </authorList>
    </citation>
    <scope>NUCLEOTIDE SEQUENCE [LARGE SCALE GENOMIC DNA]</scope>
    <source>
        <strain evidence="2 3">GH1-50</strain>
    </source>
</reference>
<evidence type="ECO:0000313" key="2">
    <source>
        <dbReference type="EMBL" id="MXQ06891.1"/>
    </source>
</evidence>
<name>A0A7C9MBK8_9RHOB</name>
<protein>
    <recommendedName>
        <fullName evidence="1">Hedgehog/Intein (Hint) domain-containing protein</fullName>
    </recommendedName>
</protein>
<evidence type="ECO:0000313" key="3">
    <source>
        <dbReference type="Proteomes" id="UP000480350"/>
    </source>
</evidence>
<accession>A0A7C9MBK8</accession>
<feature type="domain" description="Hedgehog/Intein (Hint)" evidence="1">
    <location>
        <begin position="26"/>
        <end position="153"/>
    </location>
</feature>
<reference evidence="2 3" key="2">
    <citation type="submission" date="2020-03" db="EMBL/GenBank/DDBJ databases">
        <title>Kangsaoukella pontilimi gen. nov., sp. nov., a new member of the family Rhodobacteraceae isolated from a tidal mudflat.</title>
        <authorList>
            <person name="Kim I.S."/>
        </authorList>
    </citation>
    <scope>NUCLEOTIDE SEQUENCE [LARGE SCALE GENOMIC DNA]</scope>
    <source>
        <strain evidence="2 3">GH1-50</strain>
    </source>
</reference>
<dbReference type="Proteomes" id="UP000480350">
    <property type="component" value="Unassembled WGS sequence"/>
</dbReference>
<organism evidence="2 3">
    <name type="scientific">Kangsaoukella pontilimi</name>
    <dbReference type="NCBI Taxonomy" id="2691042"/>
    <lineage>
        <taxon>Bacteria</taxon>
        <taxon>Pseudomonadati</taxon>
        <taxon>Pseudomonadota</taxon>
        <taxon>Alphaproteobacteria</taxon>
        <taxon>Rhodobacterales</taxon>
        <taxon>Paracoccaceae</taxon>
        <taxon>Kangsaoukella</taxon>
    </lineage>
</organism>
<sequence>MRETRPLASPAAAPRDRSEWWPLAGLAPMTRVRTIFGDVHAVALRKGDEILTASGEYKPILWLNRVLLDQAFLAEKPDSHPVCIRAGAFGGKAPSNDILVSPRQIVETPEGRFEEAASLIGQAGVSRFSETGLSYTMFHLGRPESVVVEGALLRTAPPVN</sequence>
<keyword evidence="3" id="KW-1185">Reference proteome</keyword>
<dbReference type="InterPro" id="IPR028992">
    <property type="entry name" value="Hedgehog/Intein_dom"/>
</dbReference>
<comment type="caution">
    <text evidence="2">The sequence shown here is derived from an EMBL/GenBank/DDBJ whole genome shotgun (WGS) entry which is preliminary data.</text>
</comment>
<dbReference type="Pfam" id="PF13403">
    <property type="entry name" value="Hint_2"/>
    <property type="match status" value="1"/>
</dbReference>
<evidence type="ECO:0000259" key="1">
    <source>
        <dbReference type="Pfam" id="PF13403"/>
    </source>
</evidence>
<gene>
    <name evidence="2" type="ORF">GQ651_03430</name>
</gene>
<dbReference type="AlphaFoldDB" id="A0A7C9MBK8"/>
<dbReference type="EMBL" id="WUPT01000001">
    <property type="protein sequence ID" value="MXQ06891.1"/>
    <property type="molecule type" value="Genomic_DNA"/>
</dbReference>